<dbReference type="InterPro" id="IPR001792">
    <property type="entry name" value="Acylphosphatase-like_dom"/>
</dbReference>
<dbReference type="EMBL" id="JAGVSJ010000029">
    <property type="protein sequence ID" value="MBX8632473.1"/>
    <property type="molecule type" value="Genomic_DNA"/>
</dbReference>
<proteinExistence type="inferred from homology"/>
<reference evidence="4" key="1">
    <citation type="submission" date="2021-04" db="EMBL/GenBank/DDBJ databases">
        <title>Genomic insights into ecological role and evolution of a novel Thermoplasmata order Candidatus Sysuiplasmatales.</title>
        <authorList>
            <person name="Yuan Y."/>
        </authorList>
    </citation>
    <scope>NUCLEOTIDE SEQUENCE</scope>
    <source>
        <strain evidence="5">TUT19-bin139</strain>
        <strain evidence="4">YP2-bin.285</strain>
    </source>
</reference>
<gene>
    <name evidence="4" type="ORF">J9259_08185</name>
    <name evidence="5" type="ORF">KIY12_06800</name>
</gene>
<evidence type="ECO:0000256" key="1">
    <source>
        <dbReference type="PROSITE-ProRule" id="PRU00520"/>
    </source>
</evidence>
<dbReference type="EMBL" id="JAHEAC010000060">
    <property type="protein sequence ID" value="MBX8644410.1"/>
    <property type="molecule type" value="Genomic_DNA"/>
</dbReference>
<name>A0A8J8CBI2_9ARCH</name>
<dbReference type="PANTHER" id="PTHR47268">
    <property type="entry name" value="ACYLPHOSPHATASE"/>
    <property type="match status" value="1"/>
</dbReference>
<dbReference type="InterPro" id="IPR036046">
    <property type="entry name" value="Acylphosphatase-like_dom_sf"/>
</dbReference>
<dbReference type="Gene3D" id="3.30.70.100">
    <property type="match status" value="1"/>
</dbReference>
<dbReference type="Proteomes" id="UP000716004">
    <property type="component" value="Unassembled WGS sequence"/>
</dbReference>
<dbReference type="GO" id="GO:0003998">
    <property type="term" value="F:acylphosphatase activity"/>
    <property type="evidence" value="ECO:0007669"/>
    <property type="project" value="UniProtKB-EC"/>
</dbReference>
<feature type="active site" evidence="1">
    <location>
        <position position="40"/>
    </location>
</feature>
<sequence length="93" mass="10177">MGGGEIRLHVIFRGRVQGVSFRAYAKSFADSCGVKGWVKNLADGSVEAVFDGPAESVYRVIELCRTGNPFARVSSLTTEEIERSSELKCFSIE</sequence>
<accession>A0A8J8CBI2</accession>
<evidence type="ECO:0000256" key="2">
    <source>
        <dbReference type="RuleBase" id="RU004168"/>
    </source>
</evidence>
<feature type="domain" description="Acylphosphatase-like" evidence="3">
    <location>
        <begin position="7"/>
        <end position="93"/>
    </location>
</feature>
<dbReference type="PROSITE" id="PS51160">
    <property type="entry name" value="ACYLPHOSPHATASE_3"/>
    <property type="match status" value="1"/>
</dbReference>
<organism evidence="4 6">
    <name type="scientific">Candidatus Sysuiplasma superficiale</name>
    <dbReference type="NCBI Taxonomy" id="2823368"/>
    <lineage>
        <taxon>Archaea</taxon>
        <taxon>Methanobacteriati</taxon>
        <taxon>Thermoplasmatota</taxon>
        <taxon>Thermoplasmata</taxon>
        <taxon>Candidatus Sysuiplasmatales</taxon>
        <taxon>Candidatus Sysuiplasmataceae</taxon>
        <taxon>Candidatus Sysuiplasma</taxon>
    </lineage>
</organism>
<protein>
    <recommendedName>
        <fullName evidence="1">acylphosphatase</fullName>
        <ecNumber evidence="1">3.6.1.7</ecNumber>
    </recommendedName>
</protein>
<evidence type="ECO:0000313" key="5">
    <source>
        <dbReference type="EMBL" id="MBX8644410.1"/>
    </source>
</evidence>
<dbReference type="InterPro" id="IPR017968">
    <property type="entry name" value="Acylphosphatase_CS"/>
</dbReference>
<comment type="similarity">
    <text evidence="2">Belongs to the acylphosphatase family.</text>
</comment>
<dbReference type="Proteomes" id="UP000750197">
    <property type="component" value="Unassembled WGS sequence"/>
</dbReference>
<dbReference type="SUPFAM" id="SSF54975">
    <property type="entry name" value="Acylphosphatase/BLUF domain-like"/>
    <property type="match status" value="1"/>
</dbReference>
<dbReference type="InterPro" id="IPR020456">
    <property type="entry name" value="Acylphosphatase"/>
</dbReference>
<dbReference type="AlphaFoldDB" id="A0A8J8CBI2"/>
<dbReference type="EC" id="3.6.1.7" evidence="1"/>
<keyword evidence="1" id="KW-0378">Hydrolase</keyword>
<dbReference type="PANTHER" id="PTHR47268:SF4">
    <property type="entry name" value="ACYLPHOSPHATASE"/>
    <property type="match status" value="1"/>
</dbReference>
<evidence type="ECO:0000313" key="4">
    <source>
        <dbReference type="EMBL" id="MBX8632473.1"/>
    </source>
</evidence>
<dbReference type="PRINTS" id="PR00112">
    <property type="entry name" value="ACYLPHPHTASE"/>
</dbReference>
<comment type="catalytic activity">
    <reaction evidence="1">
        <text>an acyl phosphate + H2O = a carboxylate + phosphate + H(+)</text>
        <dbReference type="Rhea" id="RHEA:14965"/>
        <dbReference type="ChEBI" id="CHEBI:15377"/>
        <dbReference type="ChEBI" id="CHEBI:15378"/>
        <dbReference type="ChEBI" id="CHEBI:29067"/>
        <dbReference type="ChEBI" id="CHEBI:43474"/>
        <dbReference type="ChEBI" id="CHEBI:59918"/>
        <dbReference type="EC" id="3.6.1.7"/>
    </reaction>
</comment>
<dbReference type="Pfam" id="PF00708">
    <property type="entry name" value="Acylphosphatase"/>
    <property type="match status" value="1"/>
</dbReference>
<dbReference type="PROSITE" id="PS00151">
    <property type="entry name" value="ACYLPHOSPHATASE_2"/>
    <property type="match status" value="1"/>
</dbReference>
<comment type="caution">
    <text evidence="4">The sequence shown here is derived from an EMBL/GenBank/DDBJ whole genome shotgun (WGS) entry which is preliminary data.</text>
</comment>
<evidence type="ECO:0000259" key="3">
    <source>
        <dbReference type="PROSITE" id="PS51160"/>
    </source>
</evidence>
<feature type="active site" evidence="1">
    <location>
        <position position="22"/>
    </location>
</feature>
<evidence type="ECO:0000313" key="6">
    <source>
        <dbReference type="Proteomes" id="UP000716004"/>
    </source>
</evidence>